<dbReference type="Proteomes" id="UP000470772">
    <property type="component" value="Unassembled WGS sequence"/>
</dbReference>
<dbReference type="RefSeq" id="WP_156017737.1">
    <property type="nucleotide sequence ID" value="NZ_BBBY01000028.1"/>
</dbReference>
<keyword evidence="8" id="KW-1185">Reference proteome</keyword>
<evidence type="ECO:0000313" key="7">
    <source>
        <dbReference type="EMBL" id="MUN30002.1"/>
    </source>
</evidence>
<keyword evidence="3 6" id="KW-0812">Transmembrane</keyword>
<proteinExistence type="predicted"/>
<dbReference type="PANTHER" id="PTHR38601:SF1">
    <property type="entry name" value="HYDROGENASE-4 COMPONENT E"/>
    <property type="match status" value="1"/>
</dbReference>
<evidence type="ECO:0000313" key="8">
    <source>
        <dbReference type="Proteomes" id="UP000470772"/>
    </source>
</evidence>
<accession>A0A6A9QYB2</accession>
<comment type="caution">
    <text evidence="7">The sequence shown here is derived from an EMBL/GenBank/DDBJ whole genome shotgun (WGS) entry which is preliminary data.</text>
</comment>
<feature type="transmembrane region" description="Helical" evidence="6">
    <location>
        <begin position="128"/>
        <end position="145"/>
    </location>
</feature>
<dbReference type="AlphaFoldDB" id="A0A6A9QYB2"/>
<gene>
    <name evidence="7" type="ORF">GC250_11295</name>
</gene>
<feature type="transmembrane region" description="Helical" evidence="6">
    <location>
        <begin position="34"/>
        <end position="52"/>
    </location>
</feature>
<dbReference type="OrthoDB" id="57556at2157"/>
<sequence>MKLVEEALYLIGVIVVLTTVYLVGQAYYKPIIRVQGLQSFLIGGLSVSLYFITGRIDNLILALEVISLRGIGVTFTLERAVKGRYGYRETVRGVASLLVADLILVSAVIVVSTFFQRVVASSVMFPEDVILAIIVIFQGLALAMFRKGTIPQIIGYVEQENGIVMLGLFLISLPLLIETSALLDVLALVILSYIIVREKPEHDRKIDELVG</sequence>
<evidence type="ECO:0000256" key="5">
    <source>
        <dbReference type="ARBA" id="ARBA00023136"/>
    </source>
</evidence>
<dbReference type="PANTHER" id="PTHR38601">
    <property type="entry name" value="HYDROGENASE-4 COMPONENT E"/>
    <property type="match status" value="1"/>
</dbReference>
<evidence type="ECO:0000256" key="4">
    <source>
        <dbReference type="ARBA" id="ARBA00022989"/>
    </source>
</evidence>
<dbReference type="InterPro" id="IPR038730">
    <property type="entry name" value="HyfE-like"/>
</dbReference>
<keyword evidence="2" id="KW-1003">Cell membrane</keyword>
<name>A0A6A9QYB2_SULME</name>
<evidence type="ECO:0000256" key="2">
    <source>
        <dbReference type="ARBA" id="ARBA00022475"/>
    </source>
</evidence>
<keyword evidence="4 6" id="KW-1133">Transmembrane helix</keyword>
<keyword evidence="5 6" id="KW-0472">Membrane</keyword>
<comment type="subcellular location">
    <subcellularLocation>
        <location evidence="1">Cell membrane</location>
        <topology evidence="1">Multi-pass membrane protein</topology>
    </subcellularLocation>
</comment>
<evidence type="ECO:0000256" key="6">
    <source>
        <dbReference type="SAM" id="Phobius"/>
    </source>
</evidence>
<evidence type="ECO:0000256" key="3">
    <source>
        <dbReference type="ARBA" id="ARBA00022692"/>
    </source>
</evidence>
<feature type="transmembrane region" description="Helical" evidence="6">
    <location>
        <begin position="165"/>
        <end position="196"/>
    </location>
</feature>
<protein>
    <submittedName>
        <fullName evidence="7">Hydrogenase</fullName>
    </submittedName>
</protein>
<reference evidence="7 8" key="1">
    <citation type="submission" date="2019-10" db="EMBL/GenBank/DDBJ databases">
        <title>Sequencing and Assembly of Multiple Reported Metal-Biooxidizing Members of the Extremely Thermoacidophilic Archaeal Family Sulfolobaceae.</title>
        <authorList>
            <person name="Counts J.A."/>
            <person name="Kelly R.M."/>
        </authorList>
    </citation>
    <scope>NUCLEOTIDE SEQUENCE [LARGE SCALE GENOMIC DNA]</scope>
    <source>
        <strain evidence="7 8">DSM 6482</strain>
    </source>
</reference>
<feature type="transmembrane region" description="Helical" evidence="6">
    <location>
        <begin position="7"/>
        <end position="28"/>
    </location>
</feature>
<evidence type="ECO:0000256" key="1">
    <source>
        <dbReference type="ARBA" id="ARBA00004651"/>
    </source>
</evidence>
<organism evidence="7 8">
    <name type="scientific">Sulfuracidifex metallicus DSM 6482 = JCM 9184</name>
    <dbReference type="NCBI Taxonomy" id="523847"/>
    <lineage>
        <taxon>Archaea</taxon>
        <taxon>Thermoproteota</taxon>
        <taxon>Thermoprotei</taxon>
        <taxon>Sulfolobales</taxon>
        <taxon>Sulfolobaceae</taxon>
        <taxon>Sulfuracidifex</taxon>
    </lineage>
</organism>
<dbReference type="GO" id="GO:0005886">
    <property type="term" value="C:plasma membrane"/>
    <property type="evidence" value="ECO:0007669"/>
    <property type="project" value="UniProtKB-SubCell"/>
</dbReference>
<feature type="transmembrane region" description="Helical" evidence="6">
    <location>
        <begin position="97"/>
        <end position="116"/>
    </location>
</feature>
<dbReference type="EMBL" id="WGGD01000005">
    <property type="protein sequence ID" value="MUN30002.1"/>
    <property type="molecule type" value="Genomic_DNA"/>
</dbReference>